<keyword evidence="2" id="KW-1185">Reference proteome</keyword>
<evidence type="ECO:0000313" key="2">
    <source>
        <dbReference type="Proteomes" id="UP001168096"/>
    </source>
</evidence>
<reference evidence="1" key="1">
    <citation type="submission" date="2024-11" db="EMBL/GenBank/DDBJ databases">
        <title>Description of Massilia orientalis sp. nov., isolated from rhizosphere soil of Ageratina adenophora.</title>
        <authorList>
            <person name="Wang Y."/>
        </authorList>
    </citation>
    <scope>NUCLEOTIDE SEQUENCE</scope>
    <source>
        <strain evidence="1">YIM B02787</strain>
    </source>
</reference>
<evidence type="ECO:0000313" key="1">
    <source>
        <dbReference type="EMBL" id="MFJ1468483.1"/>
    </source>
</evidence>
<dbReference type="Proteomes" id="UP001168096">
    <property type="component" value="Unassembled WGS sequence"/>
</dbReference>
<proteinExistence type="predicted"/>
<protein>
    <submittedName>
        <fullName evidence="1">Nuclear transport factor 2 family protein</fullName>
    </submittedName>
</protein>
<organism evidence="1 2">
    <name type="scientific">Massilia orientalis</name>
    <dbReference type="NCBI Taxonomy" id="3050128"/>
    <lineage>
        <taxon>Bacteria</taxon>
        <taxon>Pseudomonadati</taxon>
        <taxon>Pseudomonadota</taxon>
        <taxon>Betaproteobacteria</taxon>
        <taxon>Burkholderiales</taxon>
        <taxon>Oxalobacteraceae</taxon>
        <taxon>Telluria group</taxon>
        <taxon>Massilia</taxon>
    </lineage>
</organism>
<sequence length="137" mass="15505">MRTPDACVQGLWTRHPNRDLFDRWNASLKTGDPHQVVANYAERSILLPTVSNGPRLTPADKEDYFRHFLESRPSGVIDLRFVDIACDTAVDAGLYTFTFGATGQVVHARYTFTYRWEGGKWLITSHHSSAMPEATPH</sequence>
<dbReference type="EMBL" id="JASNRB020000006">
    <property type="protein sequence ID" value="MFJ1468483.1"/>
    <property type="molecule type" value="Genomic_DNA"/>
</dbReference>
<name>A0ACC7MB83_9BURK</name>
<comment type="caution">
    <text evidence="1">The sequence shown here is derived from an EMBL/GenBank/DDBJ whole genome shotgun (WGS) entry which is preliminary data.</text>
</comment>
<gene>
    <name evidence="1" type="ORF">QPK29_012240</name>
</gene>
<accession>A0ACC7MB83</accession>